<dbReference type="InterPro" id="IPR041664">
    <property type="entry name" value="AAA_16"/>
</dbReference>
<dbReference type="SMART" id="SM00454">
    <property type="entry name" value="SAM"/>
    <property type="match status" value="1"/>
</dbReference>
<gene>
    <name evidence="5" type="ORF">OE699_10500</name>
</gene>
<dbReference type="PROSITE" id="PS50125">
    <property type="entry name" value="GUANYLATE_CYCLASE_2"/>
    <property type="match status" value="1"/>
</dbReference>
<dbReference type="InterPro" id="IPR001054">
    <property type="entry name" value="A/G_cyclase"/>
</dbReference>
<sequence>MSQENGADIEEWLTTLGLAQYTEAFRANDVDCSVLPQLTTEDLREIGVTSVGHRRRMLSSIKAMSATPHEAERRLLTVLFCDLVDSTSLAAASDPEDYIDFISLFRRALEAAIRPLGGYVAKFLGDGVMATFGYPTASEHDAERAVAAGLAALERVSKLPTLAGRRVQARIGIATGLTVVGAHDAGAALLDDSAIGETPNLAARLQTLAHPGTIVISAQTHDLIGKVFDCADLGAHRLKGIAEPVPVWQVIGRNMRTSRFDALRSNRGSSIFVGRAAELARLSAALRDKRSQTLVVTGESGIGKSRLARRAVSAFCPEGRRAMIIQCSPYGVDVPFEPIRYLLEAACQLRADDDREQSRARIGEFLSAFLEPEEERIALLCMLLGRQAQTDGPLAAMGGQEIRNRLMALLGQLLVAMAAPSAHVIVEDAQWLDPSSSELLERNREAMANAGTVVVVTAGSGLHKAWLEPPQAEVIALGRLNGTEVAELVKAVAADRPISDEALATIVARSDGVPTFAEELARGYFEAVGAGAAGSAPEHVPVTLSQALQARLDRLTQGRRIACLGAAIGREFPVALLIAVSDVPADTARSAIEELIEAEILIPGKNAYGDVVRFQHTLVREAAYDLLLKRQRPALHARIAEVLTTQFVEIADKQPHIIAMQHANAGAHIPAAAQWLRAGRRAFQRSAYAEASAFFSKALAEITLAEPSRQRDSDELEIRLNLLSAMICVSGYQSLGASEQTEHAIRLSKQLGDSDKLIPALQARWVHLGSGNEWRAALQLARQAHEVAAEGSDIDRLFAHRMCATSFLFVGEIDQALHHYLAFMALFDPEQHGEMMRQGHSDHVTMVMLGLSEAYLLKGDTANAESWRNRMFDYARTMRRVHDSGHILVFVSMHSEFLGRHDLTKGYIAELEALMAQHSLPNWVGYRDLFVGLLRAREGGVDEGLARAREGVERLITVKAFGNWWYLLYAEACAKAGRWRDVAWALDHARAISDGGDLRFAGELYRLEAHLNFERDCDPDAARALMEQGLKIARAQSGELVATRLERDLLKVSARLTF</sequence>
<dbReference type="Pfam" id="PF13191">
    <property type="entry name" value="AAA_16"/>
    <property type="match status" value="1"/>
</dbReference>
<comment type="caution">
    <text evidence="5">The sequence shown here is derived from an EMBL/GenBank/DDBJ whole genome shotgun (WGS) entry which is preliminary data.</text>
</comment>
<feature type="domain" description="Guanylate cyclase" evidence="4">
    <location>
        <begin position="77"/>
        <end position="206"/>
    </location>
</feature>
<dbReference type="SUPFAM" id="SSF55073">
    <property type="entry name" value="Nucleotide cyclase"/>
    <property type="match status" value="1"/>
</dbReference>
<name>A0ABT3A0D6_9RHOB</name>
<organism evidence="5 6">
    <name type="scientific">Sedimentimonas flavescens</name>
    <dbReference type="NCBI Taxonomy" id="2851012"/>
    <lineage>
        <taxon>Bacteria</taxon>
        <taxon>Pseudomonadati</taxon>
        <taxon>Pseudomonadota</taxon>
        <taxon>Alphaproteobacteria</taxon>
        <taxon>Rhodobacterales</taxon>
        <taxon>Rhodobacter group</taxon>
        <taxon>Sedimentimonas</taxon>
    </lineage>
</organism>
<dbReference type="InterPro" id="IPR027417">
    <property type="entry name" value="P-loop_NTPase"/>
</dbReference>
<evidence type="ECO:0000259" key="4">
    <source>
        <dbReference type="PROSITE" id="PS50125"/>
    </source>
</evidence>
<dbReference type="CDD" id="cd09487">
    <property type="entry name" value="SAM_superfamily"/>
    <property type="match status" value="1"/>
</dbReference>
<dbReference type="InterPro" id="IPR001660">
    <property type="entry name" value="SAM"/>
</dbReference>
<dbReference type="Gene3D" id="3.40.50.300">
    <property type="entry name" value="P-loop containing nucleotide triphosphate hydrolases"/>
    <property type="match status" value="1"/>
</dbReference>
<dbReference type="Proteomes" id="UP001526166">
    <property type="component" value="Unassembled WGS sequence"/>
</dbReference>
<dbReference type="CDD" id="cd07302">
    <property type="entry name" value="CHD"/>
    <property type="match status" value="1"/>
</dbReference>
<dbReference type="Gene3D" id="3.30.70.1230">
    <property type="entry name" value="Nucleotide cyclase"/>
    <property type="match status" value="1"/>
</dbReference>
<evidence type="ECO:0000313" key="6">
    <source>
        <dbReference type="Proteomes" id="UP001526166"/>
    </source>
</evidence>
<dbReference type="RefSeq" id="WP_263847965.1">
    <property type="nucleotide sequence ID" value="NZ_JAOWKW010000008.1"/>
</dbReference>
<dbReference type="Gene3D" id="1.25.40.10">
    <property type="entry name" value="Tetratricopeptide repeat domain"/>
    <property type="match status" value="1"/>
</dbReference>
<reference evidence="5 6" key="1">
    <citation type="submission" date="2022-10" db="EMBL/GenBank/DDBJ databases">
        <title>Sinirhodobacter sp. nov., isolated from ocean surface sediments.</title>
        <authorList>
            <person name="He W."/>
            <person name="Wang L."/>
            <person name="Zhang D.-F."/>
        </authorList>
    </citation>
    <scope>NUCLEOTIDE SEQUENCE [LARGE SCALE GENOMIC DNA]</scope>
    <source>
        <strain evidence="5 6">WL0115</strain>
    </source>
</reference>
<accession>A0ABT3A0D6</accession>
<keyword evidence="1" id="KW-0547">Nucleotide-binding</keyword>
<dbReference type="SUPFAM" id="SSF47769">
    <property type="entry name" value="SAM/Pointed domain"/>
    <property type="match status" value="1"/>
</dbReference>
<dbReference type="PANTHER" id="PTHR16305:SF28">
    <property type="entry name" value="GUANYLATE CYCLASE DOMAIN-CONTAINING PROTEIN"/>
    <property type="match status" value="1"/>
</dbReference>
<dbReference type="Gene3D" id="1.10.150.50">
    <property type="entry name" value="Transcription Factor, Ets-1"/>
    <property type="match status" value="1"/>
</dbReference>
<protein>
    <submittedName>
        <fullName evidence="5">AAA family ATPase</fullName>
    </submittedName>
</protein>
<dbReference type="SUPFAM" id="SSF48452">
    <property type="entry name" value="TPR-like"/>
    <property type="match status" value="1"/>
</dbReference>
<dbReference type="InterPro" id="IPR013761">
    <property type="entry name" value="SAM/pointed_sf"/>
</dbReference>
<dbReference type="Pfam" id="PF00536">
    <property type="entry name" value="SAM_1"/>
    <property type="match status" value="1"/>
</dbReference>
<dbReference type="InterPro" id="IPR029787">
    <property type="entry name" value="Nucleotide_cyclase"/>
</dbReference>
<evidence type="ECO:0000313" key="5">
    <source>
        <dbReference type="EMBL" id="MCV2879287.1"/>
    </source>
</evidence>
<evidence type="ECO:0000259" key="3">
    <source>
        <dbReference type="PROSITE" id="PS50105"/>
    </source>
</evidence>
<dbReference type="SUPFAM" id="SSF52540">
    <property type="entry name" value="P-loop containing nucleoside triphosphate hydrolases"/>
    <property type="match status" value="1"/>
</dbReference>
<evidence type="ECO:0000256" key="1">
    <source>
        <dbReference type="ARBA" id="ARBA00022741"/>
    </source>
</evidence>
<keyword evidence="2" id="KW-0067">ATP-binding</keyword>
<feature type="domain" description="SAM" evidence="3">
    <location>
        <begin position="4"/>
        <end position="67"/>
    </location>
</feature>
<dbReference type="EMBL" id="JAOWKW010000008">
    <property type="protein sequence ID" value="MCV2879287.1"/>
    <property type="molecule type" value="Genomic_DNA"/>
</dbReference>
<keyword evidence="6" id="KW-1185">Reference proteome</keyword>
<dbReference type="SMART" id="SM00044">
    <property type="entry name" value="CYCc"/>
    <property type="match status" value="1"/>
</dbReference>
<dbReference type="Pfam" id="PF00211">
    <property type="entry name" value="Guanylate_cyc"/>
    <property type="match status" value="1"/>
</dbReference>
<dbReference type="PROSITE" id="PS50105">
    <property type="entry name" value="SAM_DOMAIN"/>
    <property type="match status" value="1"/>
</dbReference>
<evidence type="ECO:0000256" key="2">
    <source>
        <dbReference type="ARBA" id="ARBA00022840"/>
    </source>
</evidence>
<dbReference type="PANTHER" id="PTHR16305">
    <property type="entry name" value="TESTICULAR SOLUBLE ADENYLYL CYCLASE"/>
    <property type="match status" value="1"/>
</dbReference>
<proteinExistence type="predicted"/>
<dbReference type="InterPro" id="IPR011990">
    <property type="entry name" value="TPR-like_helical_dom_sf"/>
</dbReference>